<keyword evidence="3 7" id="KW-0694">RNA-binding</keyword>
<dbReference type="InterPro" id="IPR034353">
    <property type="entry name" value="ABT1/ESF2_RRM"/>
</dbReference>
<feature type="region of interest" description="Disordered" evidence="8">
    <location>
        <begin position="559"/>
        <end position="580"/>
    </location>
</feature>
<evidence type="ECO:0000256" key="3">
    <source>
        <dbReference type="ARBA" id="ARBA00022884"/>
    </source>
</evidence>
<feature type="region of interest" description="Disordered" evidence="8">
    <location>
        <begin position="594"/>
        <end position="642"/>
    </location>
</feature>
<feature type="compositionally biased region" description="Acidic residues" evidence="8">
    <location>
        <begin position="23"/>
        <end position="35"/>
    </location>
</feature>
<dbReference type="InterPro" id="IPR000504">
    <property type="entry name" value="RRM_dom"/>
</dbReference>
<feature type="compositionally biased region" description="Basic and acidic residues" evidence="8">
    <location>
        <begin position="36"/>
        <end position="55"/>
    </location>
</feature>
<feature type="compositionally biased region" description="Basic and acidic residues" evidence="8">
    <location>
        <begin position="428"/>
        <end position="439"/>
    </location>
</feature>
<dbReference type="GO" id="GO:0000472">
    <property type="term" value="P:endonucleolytic cleavage to generate mature 5'-end of SSU-rRNA from (SSU-rRNA, 5.8S rRNA, LSU-rRNA)"/>
    <property type="evidence" value="ECO:0007669"/>
    <property type="project" value="TreeGrafter"/>
</dbReference>
<evidence type="ECO:0000256" key="1">
    <source>
        <dbReference type="ARBA" id="ARBA00004604"/>
    </source>
</evidence>
<organism evidence="10 11">
    <name type="scientific">Phyllachora maydis</name>
    <dbReference type="NCBI Taxonomy" id="1825666"/>
    <lineage>
        <taxon>Eukaryota</taxon>
        <taxon>Fungi</taxon>
        <taxon>Dikarya</taxon>
        <taxon>Ascomycota</taxon>
        <taxon>Pezizomycotina</taxon>
        <taxon>Sordariomycetes</taxon>
        <taxon>Sordariomycetidae</taxon>
        <taxon>Phyllachorales</taxon>
        <taxon>Phyllachoraceae</taxon>
        <taxon>Phyllachora</taxon>
    </lineage>
</organism>
<dbReference type="GO" id="GO:0003723">
    <property type="term" value="F:RNA binding"/>
    <property type="evidence" value="ECO:0007669"/>
    <property type="project" value="UniProtKB-UniRule"/>
</dbReference>
<evidence type="ECO:0000256" key="7">
    <source>
        <dbReference type="PROSITE-ProRule" id="PRU00176"/>
    </source>
</evidence>
<dbReference type="Gene3D" id="3.30.70.330">
    <property type="match status" value="1"/>
</dbReference>
<name>A0AAD9I5Z2_9PEZI</name>
<dbReference type="Pfam" id="PF00076">
    <property type="entry name" value="RRM_1"/>
    <property type="match status" value="1"/>
</dbReference>
<dbReference type="GO" id="GO:0000480">
    <property type="term" value="P:endonucleolytic cleavage in 5'-ETS of tricistronic rRNA transcript (SSU-rRNA, 5.8S rRNA, LSU-rRNA)"/>
    <property type="evidence" value="ECO:0007669"/>
    <property type="project" value="TreeGrafter"/>
</dbReference>
<evidence type="ECO:0000259" key="9">
    <source>
        <dbReference type="PROSITE" id="PS50102"/>
    </source>
</evidence>
<feature type="region of interest" description="Disordered" evidence="8">
    <location>
        <begin position="1"/>
        <end position="55"/>
    </location>
</feature>
<dbReference type="CDD" id="cd12263">
    <property type="entry name" value="RRM_ABT1_like"/>
    <property type="match status" value="1"/>
</dbReference>
<feature type="compositionally biased region" description="Basic and acidic residues" evidence="8">
    <location>
        <begin position="1"/>
        <end position="12"/>
    </location>
</feature>
<dbReference type="GO" id="GO:0000447">
    <property type="term" value="P:endonucleolytic cleavage in ITS1 to separate SSU-rRNA from 5.8S rRNA and LSU-rRNA from tricistronic rRNA transcript (SSU-rRNA, 5.8S rRNA, LSU-rRNA)"/>
    <property type="evidence" value="ECO:0007669"/>
    <property type="project" value="TreeGrafter"/>
</dbReference>
<dbReference type="SMART" id="SM00360">
    <property type="entry name" value="RRM"/>
    <property type="match status" value="1"/>
</dbReference>
<comment type="function">
    <text evidence="5">Involved in the small subunit (SSU) processome assembly and function, and in the 18S rRNA synthesis. Required for the early cleavages at sites A0, A1 and A2.</text>
</comment>
<comment type="similarity">
    <text evidence="2">Belongs to the ESF2/ABP1 family.</text>
</comment>
<sequence>MTSKPRIHEKFAMHSRRKRNEFLDDSNDDSNDESDQDHSSEEEVEKGGRKDADLHDLETTEIAATEDAETSLATTPKPLFKKNLVVTDKAVKKSGVVYISRIPPYMKPAKLRNLLEPFGKINRTFLTPEDPQAHARRVRNGGNKRKLFTEGWVEFVDKKKAKSICELLNGQIIGGKKGNFYHDDIWNLRYLKNFKWYNLTEQIAREQAERASRMRAEISKTTRENKEFIRNVELGKQLEGMQSKASAKRKKIFQDDGGETKRKRFHMHIEANSISISMERTYQLWTEMQKSEEEVSSMTVSVCLQGLGIASDIERVAELQGYIKRLFDENPQLKCRRRSGPEPLEMQILNRFKTDWADLAVWTRAPEYWICSAFGRCIAAIIEQRTLTEYIDDNCSPRASDHSERPRRKESSSSSGASIFADENPMDALKKGSGEKETAPAHATQLGRPAFGSISSKKTPRRMSLVPTKTIDDTTHDDPSKPVGTNRTNALADSITSRRTLDSGSLWPLVPQFATPSSSNPRMADTVPRPKTLAPTSTEPDTSRLPLFTYENVSAPREKLGGFGAPSRPSSAAPARSEVFAGALHRTQKFPIFAHSAANRKEMTPSKDGIAPSSHGSELSPEEDMRGPKHHVVSEAASQFDL</sequence>
<dbReference type="PROSITE" id="PS50102">
    <property type="entry name" value="RRM"/>
    <property type="match status" value="1"/>
</dbReference>
<accession>A0AAD9I5Z2</accession>
<dbReference type="PANTHER" id="PTHR12311:SF7">
    <property type="entry name" value="ACTIVATOR OF BASAL TRANSCRIPTION 1"/>
    <property type="match status" value="1"/>
</dbReference>
<feature type="region of interest" description="Disordered" evidence="8">
    <location>
        <begin position="513"/>
        <end position="544"/>
    </location>
</feature>
<feature type="compositionally biased region" description="Basic and acidic residues" evidence="8">
    <location>
        <begin position="470"/>
        <end position="480"/>
    </location>
</feature>
<dbReference type="EMBL" id="JAQQPM010000005">
    <property type="protein sequence ID" value="KAK2071768.1"/>
    <property type="molecule type" value="Genomic_DNA"/>
</dbReference>
<dbReference type="GO" id="GO:0005730">
    <property type="term" value="C:nucleolus"/>
    <property type="evidence" value="ECO:0007669"/>
    <property type="project" value="UniProtKB-SubCell"/>
</dbReference>
<proteinExistence type="inferred from homology"/>
<comment type="subcellular location">
    <subcellularLocation>
        <location evidence="1">Nucleus</location>
        <location evidence="1">Nucleolus</location>
    </subcellularLocation>
</comment>
<evidence type="ECO:0000256" key="5">
    <source>
        <dbReference type="ARBA" id="ARBA00025024"/>
    </source>
</evidence>
<feature type="compositionally biased region" description="Low complexity" evidence="8">
    <location>
        <begin position="565"/>
        <end position="577"/>
    </location>
</feature>
<feature type="compositionally biased region" description="Basic and acidic residues" evidence="8">
    <location>
        <begin position="399"/>
        <end position="411"/>
    </location>
</feature>
<dbReference type="Proteomes" id="UP001217918">
    <property type="component" value="Unassembled WGS sequence"/>
</dbReference>
<keyword evidence="4" id="KW-0539">Nucleus</keyword>
<evidence type="ECO:0000256" key="2">
    <source>
        <dbReference type="ARBA" id="ARBA00005819"/>
    </source>
</evidence>
<evidence type="ECO:0000313" key="10">
    <source>
        <dbReference type="EMBL" id="KAK2071768.1"/>
    </source>
</evidence>
<dbReference type="InterPro" id="IPR039119">
    <property type="entry name" value="ABT1/Esf2"/>
</dbReference>
<dbReference type="InterPro" id="IPR035979">
    <property type="entry name" value="RBD_domain_sf"/>
</dbReference>
<dbReference type="InterPro" id="IPR012677">
    <property type="entry name" value="Nucleotide-bd_a/b_plait_sf"/>
</dbReference>
<protein>
    <recommendedName>
        <fullName evidence="6">18S rRNA factor 2</fullName>
    </recommendedName>
</protein>
<evidence type="ECO:0000313" key="11">
    <source>
        <dbReference type="Proteomes" id="UP001217918"/>
    </source>
</evidence>
<dbReference type="PANTHER" id="PTHR12311">
    <property type="entry name" value="ACTIVATOR OF BASAL TRANSCRIPTION 1"/>
    <property type="match status" value="1"/>
</dbReference>
<dbReference type="AlphaFoldDB" id="A0AAD9I5Z2"/>
<keyword evidence="11" id="KW-1185">Reference proteome</keyword>
<gene>
    <name evidence="10" type="ORF">P8C59_006165</name>
</gene>
<feature type="domain" description="RRM" evidence="9">
    <location>
        <begin position="95"/>
        <end position="177"/>
    </location>
</feature>
<dbReference type="GO" id="GO:0034462">
    <property type="term" value="P:small-subunit processome assembly"/>
    <property type="evidence" value="ECO:0007669"/>
    <property type="project" value="TreeGrafter"/>
</dbReference>
<evidence type="ECO:0000256" key="6">
    <source>
        <dbReference type="ARBA" id="ARBA00032634"/>
    </source>
</evidence>
<evidence type="ECO:0000256" key="4">
    <source>
        <dbReference type="ARBA" id="ARBA00023242"/>
    </source>
</evidence>
<reference evidence="10" key="1">
    <citation type="journal article" date="2023" name="Mol. Plant Microbe Interact.">
        <title>Elucidating the Obligate Nature and Biological Capacity of an Invasive Fungal Corn Pathogen.</title>
        <authorList>
            <person name="MacCready J.S."/>
            <person name="Roggenkamp E.M."/>
            <person name="Gdanetz K."/>
            <person name="Chilvers M.I."/>
        </authorList>
    </citation>
    <scope>NUCLEOTIDE SEQUENCE</scope>
    <source>
        <strain evidence="10">PM02</strain>
    </source>
</reference>
<feature type="region of interest" description="Disordered" evidence="8">
    <location>
        <begin position="393"/>
        <end position="488"/>
    </location>
</feature>
<evidence type="ECO:0000256" key="8">
    <source>
        <dbReference type="SAM" id="MobiDB-lite"/>
    </source>
</evidence>
<comment type="caution">
    <text evidence="10">The sequence shown here is derived from an EMBL/GenBank/DDBJ whole genome shotgun (WGS) entry which is preliminary data.</text>
</comment>
<dbReference type="SUPFAM" id="SSF54928">
    <property type="entry name" value="RNA-binding domain, RBD"/>
    <property type="match status" value="1"/>
</dbReference>